<organism evidence="2 3">
    <name type="scientific">Sclerotinia nivalis</name>
    <dbReference type="NCBI Taxonomy" id="352851"/>
    <lineage>
        <taxon>Eukaryota</taxon>
        <taxon>Fungi</taxon>
        <taxon>Dikarya</taxon>
        <taxon>Ascomycota</taxon>
        <taxon>Pezizomycotina</taxon>
        <taxon>Leotiomycetes</taxon>
        <taxon>Helotiales</taxon>
        <taxon>Sclerotiniaceae</taxon>
        <taxon>Sclerotinia</taxon>
    </lineage>
</organism>
<dbReference type="InterPro" id="IPR052895">
    <property type="entry name" value="HetReg/Transcr_Mod"/>
</dbReference>
<proteinExistence type="predicted"/>
<dbReference type="AlphaFoldDB" id="A0A9X0AB35"/>
<dbReference type="Proteomes" id="UP001152300">
    <property type="component" value="Unassembled WGS sequence"/>
</dbReference>
<evidence type="ECO:0000259" key="1">
    <source>
        <dbReference type="Pfam" id="PF06985"/>
    </source>
</evidence>
<reference evidence="2" key="1">
    <citation type="submission" date="2022-11" db="EMBL/GenBank/DDBJ databases">
        <title>Genome Resource of Sclerotinia nivalis Strain SnTB1, a Plant Pathogen Isolated from American Ginseng.</title>
        <authorList>
            <person name="Fan S."/>
        </authorList>
    </citation>
    <scope>NUCLEOTIDE SEQUENCE</scope>
    <source>
        <strain evidence="2">SnTB1</strain>
    </source>
</reference>
<sequence>MMEPGMQIATESNRTAFQGTGGTVVFEVREATPRFQFRHRTLPDPKTYIRLLELGDVKIGDTTTELSCKVTTWHVDHAPSYHAISYVWGDPRVTTTIEVDGNNLQITTNGDYALRQARWLGVRYVWMDSICIDQYDAKEKGHQVGMMGNIYRRASCVLSCVGPHSENSELLMRIPSKLFIPNHESKYRSQKFIPYISGSSRRFLQTLNLLAWLVQTQDVKKETVLNSLFSFMKRPYFTRLWVLQEVSMTKIVIVCCGIGHRPIAELYALHSMLHYVLLLGSKSSSWKRLIATVLFPYATLSQILESEWGYSHRSIGRIGCLGYCGNGNVWTLGCMGDIGTRVCMIHENETYCRQRFSFENLEDMISKEYIQVKGDEDGLMALLPQGTQSGDLLLTLKGIFDRGGKQRGPRYLVLRRLISKYYSIVGQAIVAGGCKSIDKTFGKCILYLDDRDALNLTISWAQCPAYEKQNLSLMTWDMAKELLDLKVCNLPLSSYAEFT</sequence>
<dbReference type="InterPro" id="IPR010730">
    <property type="entry name" value="HET"/>
</dbReference>
<dbReference type="PANTHER" id="PTHR24148">
    <property type="entry name" value="ANKYRIN REPEAT DOMAIN-CONTAINING PROTEIN 39 HOMOLOG-RELATED"/>
    <property type="match status" value="1"/>
</dbReference>
<name>A0A9X0AB35_9HELO</name>
<evidence type="ECO:0000313" key="2">
    <source>
        <dbReference type="EMBL" id="KAJ8059609.1"/>
    </source>
</evidence>
<dbReference type="EMBL" id="JAPEIS010000014">
    <property type="protein sequence ID" value="KAJ8059609.1"/>
    <property type="molecule type" value="Genomic_DNA"/>
</dbReference>
<dbReference type="PANTHER" id="PTHR24148:SF79">
    <property type="entry name" value="HETEROKARYON INCOMPATIBILITY DOMAIN-CONTAINING PROTEIN"/>
    <property type="match status" value="1"/>
</dbReference>
<dbReference type="Pfam" id="PF06985">
    <property type="entry name" value="HET"/>
    <property type="match status" value="1"/>
</dbReference>
<comment type="caution">
    <text evidence="2">The sequence shown here is derived from an EMBL/GenBank/DDBJ whole genome shotgun (WGS) entry which is preliminary data.</text>
</comment>
<accession>A0A9X0AB35</accession>
<evidence type="ECO:0000313" key="3">
    <source>
        <dbReference type="Proteomes" id="UP001152300"/>
    </source>
</evidence>
<gene>
    <name evidence="2" type="ORF">OCU04_011264</name>
</gene>
<feature type="domain" description="Heterokaryon incompatibility" evidence="1">
    <location>
        <begin position="81"/>
        <end position="245"/>
    </location>
</feature>
<dbReference type="OrthoDB" id="2157530at2759"/>
<keyword evidence="3" id="KW-1185">Reference proteome</keyword>
<protein>
    <recommendedName>
        <fullName evidence="1">Heterokaryon incompatibility domain-containing protein</fullName>
    </recommendedName>
</protein>